<dbReference type="EMBL" id="CAJJDP010000028">
    <property type="protein sequence ID" value="CAD8153809.1"/>
    <property type="molecule type" value="Genomic_DNA"/>
</dbReference>
<keyword evidence="2" id="KW-1185">Reference proteome</keyword>
<proteinExistence type="predicted"/>
<dbReference type="Proteomes" id="UP000683925">
    <property type="component" value="Unassembled WGS sequence"/>
</dbReference>
<evidence type="ECO:0000313" key="2">
    <source>
        <dbReference type="Proteomes" id="UP000683925"/>
    </source>
</evidence>
<sequence length="121" mass="14381">MQYLHFFAYSLIIFLEFKKNNNKVRTLPHWPREKSFPTFGFEYPHSCYGFVIQSTKNSSKTELIFDSSSKSLLLALLYFQIKEKKLKKEQPEKCLLVGNSLHKMPKNLRNLNSHINQTYFL</sequence>
<name>A0A8S1TS58_PAROT</name>
<gene>
    <name evidence="1" type="ORF">POCTA_138.1.T0280212</name>
</gene>
<dbReference type="AlphaFoldDB" id="A0A8S1TS58"/>
<organism evidence="1 2">
    <name type="scientific">Paramecium octaurelia</name>
    <dbReference type="NCBI Taxonomy" id="43137"/>
    <lineage>
        <taxon>Eukaryota</taxon>
        <taxon>Sar</taxon>
        <taxon>Alveolata</taxon>
        <taxon>Ciliophora</taxon>
        <taxon>Intramacronucleata</taxon>
        <taxon>Oligohymenophorea</taxon>
        <taxon>Peniculida</taxon>
        <taxon>Parameciidae</taxon>
        <taxon>Paramecium</taxon>
    </lineage>
</organism>
<accession>A0A8S1TS58</accession>
<reference evidence="1" key="1">
    <citation type="submission" date="2021-01" db="EMBL/GenBank/DDBJ databases">
        <authorList>
            <consortium name="Genoscope - CEA"/>
            <person name="William W."/>
        </authorList>
    </citation>
    <scope>NUCLEOTIDE SEQUENCE</scope>
</reference>
<comment type="caution">
    <text evidence="1">The sequence shown here is derived from an EMBL/GenBank/DDBJ whole genome shotgun (WGS) entry which is preliminary data.</text>
</comment>
<dbReference type="OrthoDB" id="10643383at2759"/>
<evidence type="ECO:0000313" key="1">
    <source>
        <dbReference type="EMBL" id="CAD8153809.1"/>
    </source>
</evidence>
<protein>
    <submittedName>
        <fullName evidence="1">Uncharacterized protein</fullName>
    </submittedName>
</protein>